<evidence type="ECO:0000313" key="3">
    <source>
        <dbReference type="Proteomes" id="UP000480246"/>
    </source>
</evidence>
<accession>A0A7C8KZ64</accession>
<keyword evidence="3" id="KW-1185">Reference proteome</keyword>
<proteinExistence type="predicted"/>
<protein>
    <submittedName>
        <fullName evidence="2">Uncharacterized protein</fullName>
    </submittedName>
</protein>
<organism evidence="2 3">
    <name type="scientific">Gracilibacillus oryzae</name>
    <dbReference type="NCBI Taxonomy" id="1672701"/>
    <lineage>
        <taxon>Bacteria</taxon>
        <taxon>Bacillati</taxon>
        <taxon>Bacillota</taxon>
        <taxon>Bacilli</taxon>
        <taxon>Bacillales</taxon>
        <taxon>Bacillaceae</taxon>
        <taxon>Gracilibacillus</taxon>
    </lineage>
</organism>
<keyword evidence="1" id="KW-0472">Membrane</keyword>
<dbReference type="Pfam" id="PF17428">
    <property type="entry name" value="DUF5412"/>
    <property type="match status" value="1"/>
</dbReference>
<keyword evidence="1" id="KW-1133">Transmembrane helix</keyword>
<evidence type="ECO:0000256" key="1">
    <source>
        <dbReference type="SAM" id="Phobius"/>
    </source>
</evidence>
<dbReference type="PROSITE" id="PS51257">
    <property type="entry name" value="PROKAR_LIPOPROTEIN"/>
    <property type="match status" value="1"/>
</dbReference>
<dbReference type="EMBL" id="WEID01000052">
    <property type="protein sequence ID" value="KAB8135756.1"/>
    <property type="molecule type" value="Genomic_DNA"/>
</dbReference>
<dbReference type="InterPro" id="IPR035406">
    <property type="entry name" value="DUF5412"/>
</dbReference>
<reference evidence="2 3" key="1">
    <citation type="submission" date="2019-10" db="EMBL/GenBank/DDBJ databases">
        <title>Gracilibacillus sp. nov. isolated from rice seeds.</title>
        <authorList>
            <person name="He S."/>
        </authorList>
    </citation>
    <scope>NUCLEOTIDE SEQUENCE [LARGE SCALE GENOMIC DNA]</scope>
    <source>
        <strain evidence="2 3">TD8</strain>
    </source>
</reference>
<keyword evidence="1" id="KW-0812">Transmembrane</keyword>
<feature type="transmembrane region" description="Helical" evidence="1">
    <location>
        <begin position="7"/>
        <end position="25"/>
    </location>
</feature>
<dbReference type="AlphaFoldDB" id="A0A7C8KZ64"/>
<sequence>MVKLSNMAAFYAILGCMGIAAYSLYSNLNHTWLIAPPTYILLLISLVALIFGFVGWQDKRNWQTKTRSWFTVILSSLTTIALFLAVSFTAFFSIGESKQISSVRSPDNQYTIDFYQIDPGATGSVGVRGEINGPLWFKKHIYYQDEIEQVDVEWENNHTVSINDHVLDLNSGDTLGY</sequence>
<dbReference type="OrthoDB" id="2665924at2"/>
<comment type="caution">
    <text evidence="2">The sequence shown here is derived from an EMBL/GenBank/DDBJ whole genome shotgun (WGS) entry which is preliminary data.</text>
</comment>
<feature type="transmembrane region" description="Helical" evidence="1">
    <location>
        <begin position="37"/>
        <end position="56"/>
    </location>
</feature>
<evidence type="ECO:0000313" key="2">
    <source>
        <dbReference type="EMBL" id="KAB8135756.1"/>
    </source>
</evidence>
<name>A0A7C8KZ64_9BACI</name>
<dbReference type="RefSeq" id="WP_153403256.1">
    <property type="nucleotide sequence ID" value="NZ_ML762430.1"/>
</dbReference>
<feature type="transmembrane region" description="Helical" evidence="1">
    <location>
        <begin position="68"/>
        <end position="94"/>
    </location>
</feature>
<gene>
    <name evidence="2" type="ORF">F9U64_10820</name>
</gene>
<dbReference type="Proteomes" id="UP000480246">
    <property type="component" value="Unassembled WGS sequence"/>
</dbReference>